<name>A0A370HXX4_9NOCA</name>
<organism evidence="2 3">
    <name type="scientific">Nocardia pseudobrasiliensis</name>
    <dbReference type="NCBI Taxonomy" id="45979"/>
    <lineage>
        <taxon>Bacteria</taxon>
        <taxon>Bacillati</taxon>
        <taxon>Actinomycetota</taxon>
        <taxon>Actinomycetes</taxon>
        <taxon>Mycobacteriales</taxon>
        <taxon>Nocardiaceae</taxon>
        <taxon>Nocardia</taxon>
    </lineage>
</organism>
<gene>
    <name evidence="2" type="ORF">DFR76_11059</name>
</gene>
<evidence type="ECO:0000256" key="1">
    <source>
        <dbReference type="SAM" id="SignalP"/>
    </source>
</evidence>
<dbReference type="AlphaFoldDB" id="A0A370HXX4"/>
<dbReference type="Pfam" id="PF10604">
    <property type="entry name" value="Polyketide_cyc2"/>
    <property type="match status" value="1"/>
</dbReference>
<comment type="caution">
    <text evidence="2">The sequence shown here is derived from an EMBL/GenBank/DDBJ whole genome shotgun (WGS) entry which is preliminary data.</text>
</comment>
<reference evidence="2 3" key="1">
    <citation type="submission" date="2018-07" db="EMBL/GenBank/DDBJ databases">
        <title>Genomic Encyclopedia of Type Strains, Phase IV (KMG-IV): sequencing the most valuable type-strain genomes for metagenomic binning, comparative biology and taxonomic classification.</title>
        <authorList>
            <person name="Goeker M."/>
        </authorList>
    </citation>
    <scope>NUCLEOTIDE SEQUENCE [LARGE SCALE GENOMIC DNA]</scope>
    <source>
        <strain evidence="2 3">DSM 44290</strain>
    </source>
</reference>
<dbReference type="EMBL" id="QQBC01000010">
    <property type="protein sequence ID" value="RDI63362.1"/>
    <property type="molecule type" value="Genomic_DNA"/>
</dbReference>
<protein>
    <submittedName>
        <fullName evidence="2">Polyketide cyclase/dehydrase/lipid transport protein</fullName>
    </submittedName>
</protein>
<feature type="chain" id="PRO_5016720010" evidence="1">
    <location>
        <begin position="28"/>
        <end position="208"/>
    </location>
</feature>
<dbReference type="InterPro" id="IPR023393">
    <property type="entry name" value="START-like_dom_sf"/>
</dbReference>
<sequence>MQHRTAALALALTIAGTLAVAAPNAQAASPRAQHFGPAQCQGEGTNPAALVRYRADVLIDAPLRTVWDTQTDVEGWPSWQRPVLSMDRIDDGRSLQPGSQFRWTTPGPATATTAATVMDITSTVRRIDDGHCILWSGPAIGEGVRIDEGVHVWTFTEVPGGVAVHTEETWTGAQAEADVPTATGLLGGGLELWLRDLKATAEARTAGR</sequence>
<dbReference type="STRING" id="1210086.GCA_001613105_06583"/>
<proteinExistence type="predicted"/>
<accession>A0A370HXX4</accession>
<dbReference type="Gene3D" id="3.30.530.20">
    <property type="match status" value="1"/>
</dbReference>
<dbReference type="Proteomes" id="UP000254869">
    <property type="component" value="Unassembled WGS sequence"/>
</dbReference>
<evidence type="ECO:0000313" key="3">
    <source>
        <dbReference type="Proteomes" id="UP000254869"/>
    </source>
</evidence>
<dbReference type="SUPFAM" id="SSF55961">
    <property type="entry name" value="Bet v1-like"/>
    <property type="match status" value="1"/>
</dbReference>
<feature type="signal peptide" evidence="1">
    <location>
        <begin position="1"/>
        <end position="27"/>
    </location>
</feature>
<keyword evidence="3" id="KW-1185">Reference proteome</keyword>
<dbReference type="InterPro" id="IPR019587">
    <property type="entry name" value="Polyketide_cyclase/dehydratase"/>
</dbReference>
<dbReference type="RefSeq" id="WP_082876417.1">
    <property type="nucleotide sequence ID" value="NZ_QQBC01000010.1"/>
</dbReference>
<evidence type="ECO:0000313" key="2">
    <source>
        <dbReference type="EMBL" id="RDI63362.1"/>
    </source>
</evidence>
<keyword evidence="1" id="KW-0732">Signal</keyword>